<dbReference type="AlphaFoldDB" id="A0A016T4H8"/>
<organism evidence="1 2">
    <name type="scientific">Ancylostoma ceylanicum</name>
    <dbReference type="NCBI Taxonomy" id="53326"/>
    <lineage>
        <taxon>Eukaryota</taxon>
        <taxon>Metazoa</taxon>
        <taxon>Ecdysozoa</taxon>
        <taxon>Nematoda</taxon>
        <taxon>Chromadorea</taxon>
        <taxon>Rhabditida</taxon>
        <taxon>Rhabditina</taxon>
        <taxon>Rhabditomorpha</taxon>
        <taxon>Strongyloidea</taxon>
        <taxon>Ancylostomatidae</taxon>
        <taxon>Ancylostomatinae</taxon>
        <taxon>Ancylostoma</taxon>
    </lineage>
</organism>
<protein>
    <submittedName>
        <fullName evidence="1">Uncharacterized protein</fullName>
    </submittedName>
</protein>
<accession>A0A016T4H8</accession>
<dbReference type="EMBL" id="JARK01001475">
    <property type="protein sequence ID" value="EYB97557.1"/>
    <property type="molecule type" value="Genomic_DNA"/>
</dbReference>
<evidence type="ECO:0000313" key="1">
    <source>
        <dbReference type="EMBL" id="EYB97557.1"/>
    </source>
</evidence>
<comment type="caution">
    <text evidence="1">The sequence shown here is derived from an EMBL/GenBank/DDBJ whole genome shotgun (WGS) entry which is preliminary data.</text>
</comment>
<keyword evidence="2" id="KW-1185">Reference proteome</keyword>
<sequence>MVKGDLQKNSSKYFTSERRTKRTTLTGAFGPAVTPTCFNSNGVNPVIHGLFVLSAVRVQTSGRGERANCANHSPMVTPLFPSRRYTPNFTNK</sequence>
<dbReference type="Proteomes" id="UP000024635">
    <property type="component" value="Unassembled WGS sequence"/>
</dbReference>
<gene>
    <name evidence="1" type="primary">Acey_s0139.g2096</name>
    <name evidence="1" type="ORF">Y032_0139g2096</name>
</gene>
<name>A0A016T4H8_9BILA</name>
<proteinExistence type="predicted"/>
<evidence type="ECO:0000313" key="2">
    <source>
        <dbReference type="Proteomes" id="UP000024635"/>
    </source>
</evidence>
<reference evidence="2" key="1">
    <citation type="journal article" date="2015" name="Nat. Genet.">
        <title>The genome and transcriptome of the zoonotic hookworm Ancylostoma ceylanicum identify infection-specific gene families.</title>
        <authorList>
            <person name="Schwarz E.M."/>
            <person name="Hu Y."/>
            <person name="Antoshechkin I."/>
            <person name="Miller M.M."/>
            <person name="Sternberg P.W."/>
            <person name="Aroian R.V."/>
        </authorList>
    </citation>
    <scope>NUCLEOTIDE SEQUENCE</scope>
    <source>
        <strain evidence="2">HY135</strain>
    </source>
</reference>